<feature type="compositionally biased region" description="Polar residues" evidence="2">
    <location>
        <begin position="631"/>
        <end position="647"/>
    </location>
</feature>
<proteinExistence type="predicted"/>
<evidence type="ECO:0000313" key="3">
    <source>
        <dbReference type="EMBL" id="TNJ27924.1"/>
    </source>
</evidence>
<evidence type="ECO:0000256" key="2">
    <source>
        <dbReference type="SAM" id="MobiDB-lite"/>
    </source>
</evidence>
<feature type="region of interest" description="Disordered" evidence="2">
    <location>
        <begin position="16"/>
        <end position="129"/>
    </location>
</feature>
<sequence length="1203" mass="130660">MPPLTSQFARQRVNVGRLADYDADPHGGLRTRQSRIPSRQPQPRGSSARRPPQNSVREREAAPTHTAPSYSRRSTGQWSTKRTQRAIGPVTRERQPARRPTIPEESYSESYYSESYYSDSGVSDDAARGVEPSKGGYMLLDDLLGLLKSESTNVPGNRELSEQNFESVVHQSLSSSHTLAESEVNAPISMIGSSRARSVESSAIMAAGPNITLPGTTRPQPTTTNFIEHNRLMASHPYNAANNRQVVAVKKGSNSHSNVQVFVPEPPQAQAGVRKSSTHTPDISIIAGEKADQGAGPLNSSAISASGSRPNSAHAPEPEKPVKKFTLLKNSVRYRQLLEQADGAITVTQNGGAIRPSSGSSRRPTTIHMPMNAPGSSKRSDTPPQEAMLQSLVQSISSPSTNVTDILSTFKERYRAMRAEKKELEKQLGELRQTLGMERVELQSARQQIEHLESTKAEMRAEFRHILDEKEKLICQLSIALEHANKAQSSFTEYAASSSRLSCDQDAVYRDAYARARTEVLRELKESGLIQADTPIQGISEKKPVPTGSETTGRKPPVTGGVDESSADEHPRPDVSKANTDLNMPEMYTMHKSRSSSAPTRESSISQQPLQPEDPLESVDVTRSSEARSKPLSSQEPVDASISSTDVHTGELKQPRSATLSESPHGSGESPKKHVVIVSPKRSATGRSSDTDNFVDDWETELPAKRGHQPERGLPPFARTVAPGETKHEEVFAQSKSTTPSTVEYPPDFSEDLSGTDSDRSTEGRGQAQMPSIAPAPILEPAPAPEPKSVPIVERDFIAPPAKKSAEAIETVITTAEDAPSNPDSSVREESAFKIKRPVPEMLPASDSDLSFVQAVPDISCLMAETSVQNLSMLPTPASMSLMPTTDERTASEMLRSGPADLPTEAVVDMLVEDTYYGNFIPVFMNIAEFPEGGEALCQLGVNIANCIYANASIELNSISQATELSAELLALINDQMSVFWSMPYYTSKVLLAYFCAFGTDTLEILTAIAPDFAIALSEVSPETGEGFANECHVLSALLNLIASLGVLCTEGNLPAFVHASQHLLSTLKADPCPVYLYPVPVCLVICLEALLLNGYLLPLSVDPEAPKDEATVLQENVTEVITTTLAKVCRMYLSQIPDDFVPEQHDLCNIACLMQGTVLLQREIRMSPPLAEEIHSVFEQVARATPALASVPGLAQYYEKIR</sequence>
<protein>
    <submittedName>
        <fullName evidence="3">Uncharacterized protein</fullName>
    </submittedName>
</protein>
<feature type="region of interest" description="Disordered" evidence="2">
    <location>
        <begin position="349"/>
        <end position="383"/>
    </location>
</feature>
<feature type="region of interest" description="Disordered" evidence="2">
    <location>
        <begin position="288"/>
        <end position="323"/>
    </location>
</feature>
<dbReference type="OrthoDB" id="10330237at2759"/>
<keyword evidence="1" id="KW-0175">Coiled coil</keyword>
<accession>A0A4Z1SQ15</accession>
<feature type="compositionally biased region" description="Pro residues" evidence="2">
    <location>
        <begin position="778"/>
        <end position="787"/>
    </location>
</feature>
<organism evidence="3 4">
    <name type="scientific">Giardia muris</name>
    <dbReference type="NCBI Taxonomy" id="5742"/>
    <lineage>
        <taxon>Eukaryota</taxon>
        <taxon>Metamonada</taxon>
        <taxon>Diplomonadida</taxon>
        <taxon>Hexamitidae</taxon>
        <taxon>Giardiinae</taxon>
        <taxon>Giardia</taxon>
    </lineage>
</organism>
<name>A0A4Z1SQ15_GIAMU</name>
<keyword evidence="4" id="KW-1185">Reference proteome</keyword>
<dbReference type="EMBL" id="VDLU01000003">
    <property type="protein sequence ID" value="TNJ27924.1"/>
    <property type="molecule type" value="Genomic_DNA"/>
</dbReference>
<reference evidence="3 4" key="1">
    <citation type="submission" date="2019-05" db="EMBL/GenBank/DDBJ databases">
        <title>The compact genome of Giardia muris reveals important steps in the evolution of intestinal protozoan parasites.</title>
        <authorList>
            <person name="Xu F."/>
            <person name="Jimenez-Gonzalez A."/>
            <person name="Einarsson E."/>
            <person name="Astvaldsson A."/>
            <person name="Peirasmaki D."/>
            <person name="Eckmann L."/>
            <person name="Andersson J.O."/>
            <person name="Svard S.G."/>
            <person name="Jerlstrom-Hultqvist J."/>
        </authorList>
    </citation>
    <scope>NUCLEOTIDE SEQUENCE [LARGE SCALE GENOMIC DNA]</scope>
    <source>
        <strain evidence="3 4">Roberts-Thomson</strain>
    </source>
</reference>
<feature type="coiled-coil region" evidence="1">
    <location>
        <begin position="407"/>
        <end position="469"/>
    </location>
</feature>
<comment type="caution">
    <text evidence="3">The sequence shown here is derived from an EMBL/GenBank/DDBJ whole genome shotgun (WGS) entry which is preliminary data.</text>
</comment>
<evidence type="ECO:0000313" key="4">
    <source>
        <dbReference type="Proteomes" id="UP000315496"/>
    </source>
</evidence>
<feature type="compositionally biased region" description="Polar residues" evidence="2">
    <location>
        <begin position="298"/>
        <end position="311"/>
    </location>
</feature>
<feature type="compositionally biased region" description="Low complexity" evidence="2">
    <location>
        <begin position="104"/>
        <end position="118"/>
    </location>
</feature>
<feature type="compositionally biased region" description="Low complexity" evidence="2">
    <location>
        <begin position="351"/>
        <end position="367"/>
    </location>
</feature>
<feature type="region of interest" description="Disordered" evidence="2">
    <location>
        <begin position="532"/>
        <end position="787"/>
    </location>
</feature>
<feature type="compositionally biased region" description="Low complexity" evidence="2">
    <location>
        <begin position="595"/>
        <end position="606"/>
    </location>
</feature>
<gene>
    <name evidence="3" type="ORF">GMRT_16086</name>
</gene>
<feature type="compositionally biased region" description="Polar residues" evidence="2">
    <location>
        <begin position="66"/>
        <end position="81"/>
    </location>
</feature>
<dbReference type="VEuPathDB" id="GiardiaDB:GMRT_16086"/>
<evidence type="ECO:0000256" key="1">
    <source>
        <dbReference type="SAM" id="Coils"/>
    </source>
</evidence>
<dbReference type="Proteomes" id="UP000315496">
    <property type="component" value="Chromosome 3"/>
</dbReference>
<dbReference type="AlphaFoldDB" id="A0A4Z1SQ15"/>
<feature type="compositionally biased region" description="Basic and acidic residues" evidence="2">
    <location>
        <begin position="702"/>
        <end position="711"/>
    </location>
</feature>
<feature type="compositionally biased region" description="Polar residues" evidence="2">
    <location>
        <begin position="34"/>
        <end position="45"/>
    </location>
</feature>